<gene>
    <name evidence="2" type="ORF">ACFQNG_11230</name>
</gene>
<comment type="caution">
    <text evidence="2">The sequence shown here is derived from an EMBL/GenBank/DDBJ whole genome shotgun (WGS) entry which is preliminary data.</text>
</comment>
<organism evidence="2 3">
    <name type="scientific">Laceyella putida</name>
    <dbReference type="NCBI Taxonomy" id="110101"/>
    <lineage>
        <taxon>Bacteria</taxon>
        <taxon>Bacillati</taxon>
        <taxon>Bacillota</taxon>
        <taxon>Bacilli</taxon>
        <taxon>Bacillales</taxon>
        <taxon>Thermoactinomycetaceae</taxon>
        <taxon>Laceyella</taxon>
    </lineage>
</organism>
<name>A0ABW2RKS5_9BACL</name>
<dbReference type="GO" id="GO:0016740">
    <property type="term" value="F:transferase activity"/>
    <property type="evidence" value="ECO:0007669"/>
    <property type="project" value="UniProtKB-KW"/>
</dbReference>
<protein>
    <submittedName>
        <fullName evidence="2">Polysaccharide pyruvyl transferase family protein</fullName>
    </submittedName>
</protein>
<proteinExistence type="predicted"/>
<dbReference type="PANTHER" id="PTHR36836">
    <property type="entry name" value="COLANIC ACID BIOSYNTHESIS PROTEIN WCAK"/>
    <property type="match status" value="1"/>
</dbReference>
<evidence type="ECO:0000313" key="3">
    <source>
        <dbReference type="Proteomes" id="UP001596500"/>
    </source>
</evidence>
<keyword evidence="2" id="KW-0808">Transferase</keyword>
<keyword evidence="3" id="KW-1185">Reference proteome</keyword>
<reference evidence="3" key="1">
    <citation type="journal article" date="2019" name="Int. J. Syst. Evol. Microbiol.">
        <title>The Global Catalogue of Microorganisms (GCM) 10K type strain sequencing project: providing services to taxonomists for standard genome sequencing and annotation.</title>
        <authorList>
            <consortium name="The Broad Institute Genomics Platform"/>
            <consortium name="The Broad Institute Genome Sequencing Center for Infectious Disease"/>
            <person name="Wu L."/>
            <person name="Ma J."/>
        </authorList>
    </citation>
    <scope>NUCLEOTIDE SEQUENCE [LARGE SCALE GENOMIC DNA]</scope>
    <source>
        <strain evidence="3">CGMCC 1.12942</strain>
    </source>
</reference>
<dbReference type="EMBL" id="JBHTBW010000032">
    <property type="protein sequence ID" value="MFC7441685.1"/>
    <property type="molecule type" value="Genomic_DNA"/>
</dbReference>
<feature type="domain" description="Polysaccharide pyruvyl transferase" evidence="1">
    <location>
        <begin position="13"/>
        <end position="264"/>
    </location>
</feature>
<evidence type="ECO:0000313" key="2">
    <source>
        <dbReference type="EMBL" id="MFC7441685.1"/>
    </source>
</evidence>
<sequence>MKICVCGYFGMGNFGDELFLKTYQQVFSNHHVFSWEPFLDTKQIDAVIIGGGDLITPYWFNQHYFPSDLENHPTWIYSVGIADFYPLETWPDQEVQKYRERTQKAVRFAVRDENSAKLARNIGLHHQVDIVPDAAFSYKVNPIPIEKFSIKPIIGICIHSYEHFPYGMVRDVLAGCGQKGYDFLFIPVIDRAVNPYADVPACRKLMGMVREKCPDANVHILEIAYLDQICNWLKAIDYLISFKLHPSLIAVREGTPVLCINSHSKVKSLMSKFGLDDFVIKENVSKEQLENKLSSFLQTGKERLQKAVPLVNRAVQASGASLERLKKDIEDYFK</sequence>
<dbReference type="Pfam" id="PF04230">
    <property type="entry name" value="PS_pyruv_trans"/>
    <property type="match status" value="1"/>
</dbReference>
<dbReference type="Proteomes" id="UP001596500">
    <property type="component" value="Unassembled WGS sequence"/>
</dbReference>
<dbReference type="RefSeq" id="WP_379865043.1">
    <property type="nucleotide sequence ID" value="NZ_JBHTBW010000032.1"/>
</dbReference>
<dbReference type="InterPro" id="IPR007345">
    <property type="entry name" value="Polysacch_pyruvyl_Trfase"/>
</dbReference>
<accession>A0ABW2RKS5</accession>
<evidence type="ECO:0000259" key="1">
    <source>
        <dbReference type="Pfam" id="PF04230"/>
    </source>
</evidence>
<dbReference type="PANTHER" id="PTHR36836:SF1">
    <property type="entry name" value="COLANIC ACID BIOSYNTHESIS PROTEIN WCAK"/>
    <property type="match status" value="1"/>
</dbReference>